<organism evidence="1 2">
    <name type="scientific">Acidilobus saccharovorans (strain DSM 16705 / JCM 18335 / VKM B-2471 / 345-15)</name>
    <dbReference type="NCBI Taxonomy" id="666510"/>
    <lineage>
        <taxon>Archaea</taxon>
        <taxon>Thermoproteota</taxon>
        <taxon>Thermoprotei</taxon>
        <taxon>Acidilobales</taxon>
        <taxon>Acidilobaceae</taxon>
        <taxon>Acidilobus</taxon>
    </lineage>
</organism>
<dbReference type="AlphaFoldDB" id="D9Q1Q7"/>
<protein>
    <submittedName>
        <fullName evidence="1">Uncharacterized protein</fullName>
    </submittedName>
</protein>
<keyword evidence="2" id="KW-1185">Reference proteome</keyword>
<evidence type="ECO:0000313" key="1">
    <source>
        <dbReference type="EMBL" id="ADL19245.1"/>
    </source>
</evidence>
<name>D9Q1Q7_ACIS3</name>
<dbReference type="EMBL" id="CP001742">
    <property type="protein sequence ID" value="ADL19245.1"/>
    <property type="molecule type" value="Genomic_DNA"/>
</dbReference>
<dbReference type="eggNOG" id="arCOG13721">
    <property type="taxonomic scope" value="Archaea"/>
</dbReference>
<evidence type="ECO:0000313" key="2">
    <source>
        <dbReference type="Proteomes" id="UP000000346"/>
    </source>
</evidence>
<proteinExistence type="predicted"/>
<dbReference type="InParanoid" id="D9Q1Q7"/>
<reference evidence="1 2" key="1">
    <citation type="journal article" date="2010" name="Appl. Environ. Microbiol.">
        <title>The genome sequence of the crenarchaeon Acidilobus saccharovorans supports a new order, Acidilobales, and suggests an important ecological role in terrestrial acidic hot springs.</title>
        <authorList>
            <person name="Mardanov A.V."/>
            <person name="Svetlitchnyi V.A."/>
            <person name="Beletsky A.V."/>
            <person name="Prokofeva M.I."/>
            <person name="Bonch-Osmolovskaya E.A."/>
            <person name="Ravin N.V."/>
            <person name="Skryabin K.G."/>
        </authorList>
    </citation>
    <scope>NUCLEOTIDE SEQUENCE [LARGE SCALE GENOMIC DNA]</scope>
    <source>
        <strain evidence="2">DSM 16705 / JCM 18335 / VKM B-2471 / 345-15</strain>
    </source>
</reference>
<sequence>MFLGIISPVGVNGLHAYYLLVSLLECLDVHVERLLKEEIAEVLEEIGSVDARLEELRGRSDDDSRIEFIVMSAYKRQLVEDLDQLLGFASYHNMDVIGDLVAKPQQAAGVT</sequence>
<dbReference type="KEGG" id="asc:ASAC_0839"/>
<accession>D9Q1Q7</accession>
<dbReference type="HOGENOM" id="CLU_2152468_0_0_2"/>
<dbReference type="Proteomes" id="UP000000346">
    <property type="component" value="Chromosome"/>
</dbReference>
<gene>
    <name evidence="1" type="ordered locus">ASAC_0839</name>
</gene>
<dbReference type="STRING" id="666510.ASAC_0839"/>